<reference evidence="2 3" key="1">
    <citation type="submission" date="2023-01" db="EMBL/GenBank/DDBJ databases">
        <title>Analysis of 21 Apiospora genomes using comparative genomics revels a genus with tremendous synthesis potential of carbohydrate active enzymes and secondary metabolites.</title>
        <authorList>
            <person name="Sorensen T."/>
        </authorList>
    </citation>
    <scope>NUCLEOTIDE SEQUENCE [LARGE SCALE GENOMIC DNA]</scope>
    <source>
        <strain evidence="2 3">CBS 114990</strain>
    </source>
</reference>
<evidence type="ECO:0000313" key="3">
    <source>
        <dbReference type="Proteomes" id="UP001433268"/>
    </source>
</evidence>
<sequence>MDGENESSSGTDAIVASSAIYATLPEADAIRLLELYPASQHGMPLIGRIVVTTLRSCRDDLVDRYTALSYVWGNPVPTDSLTVDDGHGDLGMTSNLATALRDIRHASVSLTLWVDAICINQGDLTERARQVRIMGEIYATAGSTIIYLGSPAPGLEVLFETVQAKANARLGIKTTVETEIPQTLAHAIEQFCSYDWFGRSWVFQELVLSNDPRVQCGRMRARWTEILQIVTETALGAQEGYLATSSRLPRAMDETRGSSNPKHRTMANLIRARAGSYATDPRDYFFSLMGLMSDQGKVGAYFQVDYRQAVRDVYVAAATYALGAMGLPNLLGSRFDPLWSSVPTPTSPLRAALPSWVPDWSIQTPWTPAWAKAEEERLEGSASSSFLPWGSSPMVFRGRLTLPVIQWQWREQRKHGIPPDLDRIEEISAILVRGSEYPIAEFEKLHVGFLELRSAIQPGNVYYLRDGWVRPLGAVVLDQFPHDFSLLVPERDGMEQDPRLREWYPERSQDAYNDHSLPQGRPTCRLALLALGHLHVVPADTAVGDFVFDTIDLGQRAGRKFVPHDGDWACCVVGRPLRPRPGDCDDDDYEKEKEDAEIAQHMAKVWGEKLQELRDQVSHDGVTSLSGLEVHELLHPRDINVHADQFAQVQHFRLVGFSQAQPEYNMRTVKMARGVAVIH</sequence>
<dbReference type="InterPro" id="IPR052895">
    <property type="entry name" value="HetReg/Transcr_Mod"/>
</dbReference>
<evidence type="ECO:0000259" key="1">
    <source>
        <dbReference type="Pfam" id="PF06985"/>
    </source>
</evidence>
<dbReference type="EMBL" id="JAQQWN010000008">
    <property type="protein sequence ID" value="KAK8071369.1"/>
    <property type="molecule type" value="Genomic_DNA"/>
</dbReference>
<dbReference type="GeneID" id="92048947"/>
<dbReference type="Proteomes" id="UP001433268">
    <property type="component" value="Unassembled WGS sequence"/>
</dbReference>
<gene>
    <name evidence="2" type="ORF">PG997_011572</name>
</gene>
<feature type="domain" description="Heterokaryon incompatibility" evidence="1">
    <location>
        <begin position="65"/>
        <end position="205"/>
    </location>
</feature>
<dbReference type="PANTHER" id="PTHR24148">
    <property type="entry name" value="ANKYRIN REPEAT DOMAIN-CONTAINING PROTEIN 39 HOMOLOG-RELATED"/>
    <property type="match status" value="1"/>
</dbReference>
<dbReference type="Pfam" id="PF06985">
    <property type="entry name" value="HET"/>
    <property type="match status" value="1"/>
</dbReference>
<dbReference type="PANTHER" id="PTHR24148:SF82">
    <property type="entry name" value="HETEROKARYON INCOMPATIBILITY DOMAIN-CONTAINING PROTEIN"/>
    <property type="match status" value="1"/>
</dbReference>
<keyword evidence="3" id="KW-1185">Reference proteome</keyword>
<protein>
    <recommendedName>
        <fullName evidence="1">Heterokaryon incompatibility domain-containing protein</fullName>
    </recommendedName>
</protein>
<name>A0ABR1VJF2_9PEZI</name>
<dbReference type="InterPro" id="IPR010730">
    <property type="entry name" value="HET"/>
</dbReference>
<organism evidence="2 3">
    <name type="scientific">Apiospora hydei</name>
    <dbReference type="NCBI Taxonomy" id="1337664"/>
    <lineage>
        <taxon>Eukaryota</taxon>
        <taxon>Fungi</taxon>
        <taxon>Dikarya</taxon>
        <taxon>Ascomycota</taxon>
        <taxon>Pezizomycotina</taxon>
        <taxon>Sordariomycetes</taxon>
        <taxon>Xylariomycetidae</taxon>
        <taxon>Amphisphaeriales</taxon>
        <taxon>Apiosporaceae</taxon>
        <taxon>Apiospora</taxon>
    </lineage>
</organism>
<proteinExistence type="predicted"/>
<evidence type="ECO:0000313" key="2">
    <source>
        <dbReference type="EMBL" id="KAK8071369.1"/>
    </source>
</evidence>
<comment type="caution">
    <text evidence="2">The sequence shown here is derived from an EMBL/GenBank/DDBJ whole genome shotgun (WGS) entry which is preliminary data.</text>
</comment>
<dbReference type="RefSeq" id="XP_066665177.1">
    <property type="nucleotide sequence ID" value="XM_066815887.1"/>
</dbReference>
<accession>A0ABR1VJF2</accession>